<dbReference type="Pfam" id="PF12318">
    <property type="entry name" value="FAD-SLDH"/>
    <property type="match status" value="1"/>
</dbReference>
<dbReference type="PROSITE" id="PS51318">
    <property type="entry name" value="TAT"/>
    <property type="match status" value="1"/>
</dbReference>
<dbReference type="RefSeq" id="WP_175111391.1">
    <property type="nucleotide sequence ID" value="NZ_CADIKF010000018.1"/>
</dbReference>
<dbReference type="InterPro" id="IPR024651">
    <property type="entry name" value="FAD-SLDH_ssu"/>
</dbReference>
<organism evidence="1 2">
    <name type="scientific">Paraburkholderia solisilvae</name>
    <dbReference type="NCBI Taxonomy" id="624376"/>
    <lineage>
        <taxon>Bacteria</taxon>
        <taxon>Pseudomonadati</taxon>
        <taxon>Pseudomonadota</taxon>
        <taxon>Betaproteobacteria</taxon>
        <taxon>Burkholderiales</taxon>
        <taxon>Burkholderiaceae</taxon>
        <taxon>Paraburkholderia</taxon>
    </lineage>
</organism>
<dbReference type="EMBL" id="CADIKF010000018">
    <property type="protein sequence ID" value="CAB3757342.1"/>
    <property type="molecule type" value="Genomic_DNA"/>
</dbReference>
<dbReference type="AlphaFoldDB" id="A0A6J5DWF5"/>
<evidence type="ECO:0000313" key="2">
    <source>
        <dbReference type="Proteomes" id="UP000494329"/>
    </source>
</evidence>
<sequence>MSDANTRHTRVPPPRAAHSVRSASRRVWLAGVGASAAALAAGAALSGLSGAGAVSPAYADAPPPSAGLDAFLALSRKLTGRTNLDPVLAKRVYAALSKMDSQADNLFAQNVATLNSWLQTHGGVPSDTVIAALQPDMPALAKTASAIVRAWYLGLVGDPPRVQVIAYENALMFDPVKDVLTVPSYCRDVPLYWAQKPTNA</sequence>
<protein>
    <submittedName>
        <fullName evidence="1">Fructose dehydrogenase small subunit</fullName>
    </submittedName>
</protein>
<accession>A0A6J5DWF5</accession>
<dbReference type="Proteomes" id="UP000494329">
    <property type="component" value="Unassembled WGS sequence"/>
</dbReference>
<dbReference type="InterPro" id="IPR006311">
    <property type="entry name" value="TAT_signal"/>
</dbReference>
<reference evidence="1 2" key="1">
    <citation type="submission" date="2020-04" db="EMBL/GenBank/DDBJ databases">
        <authorList>
            <person name="De Canck E."/>
        </authorList>
    </citation>
    <scope>NUCLEOTIDE SEQUENCE [LARGE SCALE GENOMIC DNA]</scope>
    <source>
        <strain evidence="1 2">LMG 29739</strain>
    </source>
</reference>
<gene>
    <name evidence="1" type="primary">fdhS</name>
    <name evidence="1" type="ORF">LMG29739_02671</name>
</gene>
<name>A0A6J5DWF5_9BURK</name>
<keyword evidence="2" id="KW-1185">Reference proteome</keyword>
<proteinExistence type="predicted"/>
<evidence type="ECO:0000313" key="1">
    <source>
        <dbReference type="EMBL" id="CAB3757342.1"/>
    </source>
</evidence>